<dbReference type="Proteomes" id="UP001151760">
    <property type="component" value="Unassembled WGS sequence"/>
</dbReference>
<feature type="domain" description="Transposase-associated" evidence="1">
    <location>
        <begin position="1"/>
        <end position="74"/>
    </location>
</feature>
<keyword evidence="2" id="KW-0808">Transferase</keyword>
<dbReference type="Pfam" id="PF13963">
    <property type="entry name" value="Transpos_assoc"/>
    <property type="match status" value="1"/>
</dbReference>
<dbReference type="GO" id="GO:0003964">
    <property type="term" value="F:RNA-directed DNA polymerase activity"/>
    <property type="evidence" value="ECO:0007669"/>
    <property type="project" value="UniProtKB-KW"/>
</dbReference>
<reference evidence="2" key="1">
    <citation type="journal article" date="2022" name="Int. J. Mol. Sci.">
        <title>Draft Genome of Tanacetum Coccineum: Genomic Comparison of Closely Related Tanacetum-Family Plants.</title>
        <authorList>
            <person name="Yamashiro T."/>
            <person name="Shiraishi A."/>
            <person name="Nakayama K."/>
            <person name="Satake H."/>
        </authorList>
    </citation>
    <scope>NUCLEOTIDE SEQUENCE</scope>
</reference>
<name>A0ABQ5CPT2_9ASTR</name>
<comment type="caution">
    <text evidence="2">The sequence shown here is derived from an EMBL/GenBank/DDBJ whole genome shotgun (WGS) entry which is preliminary data.</text>
</comment>
<keyword evidence="2" id="KW-0695">RNA-directed DNA polymerase</keyword>
<evidence type="ECO:0000313" key="2">
    <source>
        <dbReference type="EMBL" id="GJT28422.1"/>
    </source>
</evidence>
<evidence type="ECO:0000313" key="3">
    <source>
        <dbReference type="Proteomes" id="UP001151760"/>
    </source>
</evidence>
<dbReference type="PANTHER" id="PTHR10775">
    <property type="entry name" value="OS08G0208400 PROTEIN"/>
    <property type="match status" value="1"/>
</dbReference>
<keyword evidence="2" id="KW-0548">Nucleotidyltransferase</keyword>
<protein>
    <submittedName>
        <fullName evidence="2">Reverse transcriptase domain-containing protein</fullName>
    </submittedName>
</protein>
<dbReference type="EMBL" id="BQNB010014459">
    <property type="protein sequence ID" value="GJT28422.1"/>
    <property type="molecule type" value="Genomic_DNA"/>
</dbReference>
<keyword evidence="3" id="KW-1185">Reference proteome</keyword>
<accession>A0ABQ5CPT2</accession>
<proteinExistence type="predicted"/>
<sequence length="304" mass="34503">MYDIRRSHPAYLKGLQDFLIFAENNRVNSGDAGIYCPCIDCKNFVRLKNIKDIEYHLITRGFVQKYTCWSRHGELLVDNSTSVRTSMDNENGDSCINDDCENSNEMSDNVEDTTGDNDQENIQTLLEKSQKPLYASCTKFSVLSGVLRLFGVKAKHRWTDTSFTNLLEAVHEMLPDGNELPLSLYQAKKMMCPTELEVERIHVCPNDCILYRDTYANIHRCPICKESRYMGVLKGYVRNQVRPEGSIVTGYLVEELIEFGNDVVKGVRNIGIPHSRHVGRLTGVGTIGLRMIDPDRDALKVALL</sequence>
<dbReference type="PANTHER" id="PTHR10775:SF180">
    <property type="entry name" value="TRANSPOSON, EN_SPM-LIKE, TRANSPOSASE-ASSOCIATED DOMAIN PROTEIN-RELATED"/>
    <property type="match status" value="1"/>
</dbReference>
<dbReference type="InterPro" id="IPR029480">
    <property type="entry name" value="Transpos_assoc"/>
</dbReference>
<evidence type="ECO:0000259" key="1">
    <source>
        <dbReference type="Pfam" id="PF13963"/>
    </source>
</evidence>
<gene>
    <name evidence="2" type="ORF">Tco_0908697</name>
</gene>
<organism evidence="2 3">
    <name type="scientific">Tanacetum coccineum</name>
    <dbReference type="NCBI Taxonomy" id="301880"/>
    <lineage>
        <taxon>Eukaryota</taxon>
        <taxon>Viridiplantae</taxon>
        <taxon>Streptophyta</taxon>
        <taxon>Embryophyta</taxon>
        <taxon>Tracheophyta</taxon>
        <taxon>Spermatophyta</taxon>
        <taxon>Magnoliopsida</taxon>
        <taxon>eudicotyledons</taxon>
        <taxon>Gunneridae</taxon>
        <taxon>Pentapetalae</taxon>
        <taxon>asterids</taxon>
        <taxon>campanulids</taxon>
        <taxon>Asterales</taxon>
        <taxon>Asteraceae</taxon>
        <taxon>Asteroideae</taxon>
        <taxon>Anthemideae</taxon>
        <taxon>Anthemidinae</taxon>
        <taxon>Tanacetum</taxon>
    </lineage>
</organism>
<reference evidence="2" key="2">
    <citation type="submission" date="2022-01" db="EMBL/GenBank/DDBJ databases">
        <authorList>
            <person name="Yamashiro T."/>
            <person name="Shiraishi A."/>
            <person name="Satake H."/>
            <person name="Nakayama K."/>
        </authorList>
    </citation>
    <scope>NUCLEOTIDE SEQUENCE</scope>
</reference>